<name>R7YPU4_CONA1</name>
<feature type="region of interest" description="Disordered" evidence="1">
    <location>
        <begin position="392"/>
        <end position="429"/>
    </location>
</feature>
<reference evidence="3" key="1">
    <citation type="submission" date="2012-06" db="EMBL/GenBank/DDBJ databases">
        <title>The genome sequence of Coniosporium apollinis CBS 100218.</title>
        <authorList>
            <consortium name="The Broad Institute Genome Sequencing Platform"/>
            <person name="Cuomo C."/>
            <person name="Gorbushina A."/>
            <person name="Noack S."/>
            <person name="Walker B."/>
            <person name="Young S.K."/>
            <person name="Zeng Q."/>
            <person name="Gargeya S."/>
            <person name="Fitzgerald M."/>
            <person name="Haas B."/>
            <person name="Abouelleil A."/>
            <person name="Alvarado L."/>
            <person name="Arachchi H.M."/>
            <person name="Berlin A.M."/>
            <person name="Chapman S.B."/>
            <person name="Goldberg J."/>
            <person name="Griggs A."/>
            <person name="Gujja S."/>
            <person name="Hansen M."/>
            <person name="Howarth C."/>
            <person name="Imamovic A."/>
            <person name="Larimer J."/>
            <person name="McCowan C."/>
            <person name="Montmayeur A."/>
            <person name="Murphy C."/>
            <person name="Neiman D."/>
            <person name="Pearson M."/>
            <person name="Priest M."/>
            <person name="Roberts A."/>
            <person name="Saif S."/>
            <person name="Shea T."/>
            <person name="Sisk P."/>
            <person name="Sykes S."/>
            <person name="Wortman J."/>
            <person name="Nusbaum C."/>
            <person name="Birren B."/>
        </authorList>
    </citation>
    <scope>NUCLEOTIDE SEQUENCE [LARGE SCALE GENOMIC DNA]</scope>
    <source>
        <strain evidence="3">CBS 100218</strain>
    </source>
</reference>
<accession>R7YPU4</accession>
<evidence type="ECO:0000313" key="2">
    <source>
        <dbReference type="EMBL" id="EON63844.1"/>
    </source>
</evidence>
<organism evidence="2 3">
    <name type="scientific">Coniosporium apollinis (strain CBS 100218)</name>
    <name type="common">Rock-inhabiting black yeast</name>
    <dbReference type="NCBI Taxonomy" id="1168221"/>
    <lineage>
        <taxon>Eukaryota</taxon>
        <taxon>Fungi</taxon>
        <taxon>Dikarya</taxon>
        <taxon>Ascomycota</taxon>
        <taxon>Pezizomycotina</taxon>
        <taxon>Dothideomycetes</taxon>
        <taxon>Dothideomycetes incertae sedis</taxon>
        <taxon>Coniosporium</taxon>
    </lineage>
</organism>
<keyword evidence="3" id="KW-1185">Reference proteome</keyword>
<feature type="region of interest" description="Disordered" evidence="1">
    <location>
        <begin position="114"/>
        <end position="255"/>
    </location>
</feature>
<dbReference type="HOGENOM" id="CLU_014758_0_0_1"/>
<dbReference type="STRING" id="1168221.R7YPU4"/>
<dbReference type="OMA" id="CRPETSF"/>
<dbReference type="GeneID" id="19900383"/>
<dbReference type="Proteomes" id="UP000016924">
    <property type="component" value="Unassembled WGS sequence"/>
</dbReference>
<protein>
    <submittedName>
        <fullName evidence="2">Uncharacterized protein</fullName>
    </submittedName>
</protein>
<feature type="compositionally biased region" description="Low complexity" evidence="1">
    <location>
        <begin position="168"/>
        <end position="216"/>
    </location>
</feature>
<dbReference type="EMBL" id="JH767565">
    <property type="protein sequence ID" value="EON63844.1"/>
    <property type="molecule type" value="Genomic_DNA"/>
</dbReference>
<dbReference type="eggNOG" id="ENOG502S9CJ">
    <property type="taxonomic scope" value="Eukaryota"/>
</dbReference>
<feature type="region of interest" description="Disordered" evidence="1">
    <location>
        <begin position="30"/>
        <end position="49"/>
    </location>
</feature>
<evidence type="ECO:0000256" key="1">
    <source>
        <dbReference type="SAM" id="MobiDB-lite"/>
    </source>
</evidence>
<dbReference type="OrthoDB" id="5407653at2759"/>
<feature type="compositionally biased region" description="Basic and acidic residues" evidence="1">
    <location>
        <begin position="123"/>
        <end position="141"/>
    </location>
</feature>
<gene>
    <name evidence="2" type="ORF">W97_03072</name>
</gene>
<feature type="compositionally biased region" description="Basic and acidic residues" evidence="1">
    <location>
        <begin position="152"/>
        <end position="167"/>
    </location>
</feature>
<dbReference type="RefSeq" id="XP_007779161.1">
    <property type="nucleotide sequence ID" value="XM_007780971.1"/>
</dbReference>
<sequence length="576" mass="63048">MVTCDLEELLPAASTSSSYFPPRSLLAAGEAPESADANSANRRLANDRPVPTDRDFYVRLKEIQHRNHDAYCVFTRTPKAGQLPPRLAFFRRFWDGMDNMAYYWDTSLDKYVPPKSDGEEKDAEPGSHSPEDAKANHKLSETSHNNVAPTDTEPRKKARIAIDRRAETSTSAPSTAAAAATDADADAKASQSTTPISSSSDIAPCLKPPTTTSSSAPKPPPPSSSPSSAATPPIPPARSTQGPRGTYTGYRISTGTLMPPPYRVQTISAFLEPLAWSFGLTLCAPRRPVHLSLQTLRVPVAVSTAVWEAPNDRIKARQGWLMGPVLGVCVREETGFGMGDVEAELKGGGQKGTVDLLREIGALLGMAQERAREGKEERRSGVGKWWVEKPRWGGGAGGELGEGRGEEVGTAGEGDTGDVEEKEGKEGEWERRARKMMGVREKKKKVSAIDAWNALRPGSGFWDPRVEYKAVGKSKGDQWDEVFLISSLNHHISILKLRVHAAYLEYLTEGTFPAKPPSNPDWCSPQLWRTRWYDLFSVQDREEAMRGVWGILAYLLRPEHEAAQKEAKGDVVMGEG</sequence>
<dbReference type="AlphaFoldDB" id="R7YPU4"/>
<proteinExistence type="predicted"/>
<evidence type="ECO:0000313" key="3">
    <source>
        <dbReference type="Proteomes" id="UP000016924"/>
    </source>
</evidence>